<dbReference type="RefSeq" id="WP_154546168.1">
    <property type="nucleotide sequence ID" value="NZ_VUMY01000020.1"/>
</dbReference>
<dbReference type="Pfam" id="PF13470">
    <property type="entry name" value="PIN_3"/>
    <property type="match status" value="1"/>
</dbReference>
<reference evidence="6 7" key="1">
    <citation type="submission" date="2019-08" db="EMBL/GenBank/DDBJ databases">
        <title>In-depth cultivation of the pig gut microbiome towards novel bacterial diversity and tailored functional studies.</title>
        <authorList>
            <person name="Wylensek D."/>
            <person name="Hitch T.C.A."/>
            <person name="Clavel T."/>
        </authorList>
    </citation>
    <scope>NUCLEOTIDE SEQUENCE [LARGE SCALE GENOMIC DNA]</scope>
    <source>
        <strain evidence="6 7">RF-GAM-744-WT-7</strain>
    </source>
</reference>
<keyword evidence="7" id="KW-1185">Reference proteome</keyword>
<keyword evidence="4" id="KW-0460">Magnesium</keyword>
<evidence type="ECO:0000256" key="2">
    <source>
        <dbReference type="ARBA" id="ARBA00022723"/>
    </source>
</evidence>
<dbReference type="GO" id="GO:0046872">
    <property type="term" value="F:metal ion binding"/>
    <property type="evidence" value="ECO:0007669"/>
    <property type="project" value="UniProtKB-KW"/>
</dbReference>
<accession>A0A7K0K4V4</accession>
<dbReference type="EMBL" id="VUMY01000020">
    <property type="protein sequence ID" value="MST50469.1"/>
    <property type="molecule type" value="Genomic_DNA"/>
</dbReference>
<evidence type="ECO:0000313" key="6">
    <source>
        <dbReference type="EMBL" id="MST50469.1"/>
    </source>
</evidence>
<keyword evidence="3" id="KW-0378">Hydrolase</keyword>
<evidence type="ECO:0000259" key="5">
    <source>
        <dbReference type="Pfam" id="PF13470"/>
    </source>
</evidence>
<dbReference type="GO" id="GO:0004518">
    <property type="term" value="F:nuclease activity"/>
    <property type="evidence" value="ECO:0007669"/>
    <property type="project" value="UniProtKB-KW"/>
</dbReference>
<feature type="domain" description="PIN" evidence="5">
    <location>
        <begin position="13"/>
        <end position="125"/>
    </location>
</feature>
<comment type="caution">
    <text evidence="6">The sequence shown here is derived from an EMBL/GenBank/DDBJ whole genome shotgun (WGS) entry which is preliminary data.</text>
</comment>
<evidence type="ECO:0000256" key="1">
    <source>
        <dbReference type="ARBA" id="ARBA00022722"/>
    </source>
</evidence>
<dbReference type="Proteomes" id="UP000442535">
    <property type="component" value="Unassembled WGS sequence"/>
</dbReference>
<dbReference type="InterPro" id="IPR002716">
    <property type="entry name" value="PIN_dom"/>
</dbReference>
<dbReference type="GO" id="GO:0016787">
    <property type="term" value="F:hydrolase activity"/>
    <property type="evidence" value="ECO:0007669"/>
    <property type="project" value="UniProtKB-KW"/>
</dbReference>
<protein>
    <submittedName>
        <fullName evidence="6">PIN domain-containing protein</fullName>
    </submittedName>
</protein>
<organism evidence="6 7">
    <name type="scientific">Mobiluncus porci</name>
    <dbReference type="NCBI Taxonomy" id="2652278"/>
    <lineage>
        <taxon>Bacteria</taxon>
        <taxon>Bacillati</taxon>
        <taxon>Actinomycetota</taxon>
        <taxon>Actinomycetes</taxon>
        <taxon>Actinomycetales</taxon>
        <taxon>Actinomycetaceae</taxon>
        <taxon>Mobiluncus</taxon>
    </lineage>
</organism>
<evidence type="ECO:0000256" key="3">
    <source>
        <dbReference type="ARBA" id="ARBA00022801"/>
    </source>
</evidence>
<sequence length="148" mass="16336">MATPGFSTRYSFFVDTNVVVDLLSNREPFAAPAQELFHLFETEQATGAISALTIPNSVYILRKLVDLVQVSSIVSVLQRVVNIVELNSEILTKATSLGFSDFEDAIQTVSAMQFQADYIVTRDKRDSVKSPIPTIPPETALELIRADL</sequence>
<evidence type="ECO:0000256" key="4">
    <source>
        <dbReference type="ARBA" id="ARBA00022842"/>
    </source>
</evidence>
<keyword evidence="2" id="KW-0479">Metal-binding</keyword>
<dbReference type="AlphaFoldDB" id="A0A7K0K4V4"/>
<dbReference type="InterPro" id="IPR029060">
    <property type="entry name" value="PIN-like_dom_sf"/>
</dbReference>
<gene>
    <name evidence="6" type="ORF">FYJ63_09590</name>
</gene>
<name>A0A7K0K4V4_9ACTO</name>
<dbReference type="Gene3D" id="3.40.50.1010">
    <property type="entry name" value="5'-nuclease"/>
    <property type="match status" value="1"/>
</dbReference>
<proteinExistence type="predicted"/>
<evidence type="ECO:0000313" key="7">
    <source>
        <dbReference type="Proteomes" id="UP000442535"/>
    </source>
</evidence>
<keyword evidence="1" id="KW-0540">Nuclease</keyword>
<dbReference type="SUPFAM" id="SSF88723">
    <property type="entry name" value="PIN domain-like"/>
    <property type="match status" value="1"/>
</dbReference>